<dbReference type="eggNOG" id="COG1819">
    <property type="taxonomic scope" value="Bacteria"/>
</dbReference>
<dbReference type="Proteomes" id="UP000003653">
    <property type="component" value="Unassembled WGS sequence"/>
</dbReference>
<keyword evidence="3" id="KW-1185">Reference proteome</keyword>
<dbReference type="InterPro" id="IPR050426">
    <property type="entry name" value="Glycosyltransferase_28"/>
</dbReference>
<comment type="caution">
    <text evidence="2">The sequence shown here is derived from an EMBL/GenBank/DDBJ whole genome shotgun (WGS) entry which is preliminary data.</text>
</comment>
<dbReference type="AlphaFoldDB" id="D5PDT1"/>
<dbReference type="GO" id="GO:0005975">
    <property type="term" value="P:carbohydrate metabolic process"/>
    <property type="evidence" value="ECO:0007669"/>
    <property type="project" value="InterPro"/>
</dbReference>
<dbReference type="EMBL" id="ADNV01000299">
    <property type="protein sequence ID" value="EFG75796.1"/>
    <property type="molecule type" value="Genomic_DNA"/>
</dbReference>
<dbReference type="HOGENOM" id="CLU_2396518_0_0_11"/>
<keyword evidence="2" id="KW-0808">Transferase</keyword>
<sequence>MRFALATLGTRGDVEPCAAIARELQRRGHDVRMAVPPNYVGFIEAAGLTAIPHGRDQVQQNAEIARKYGATPNPAVMAWEIVRDITELWPALG</sequence>
<dbReference type="SUPFAM" id="SSF53756">
    <property type="entry name" value="UDP-Glycosyltransferase/glycogen phosphorylase"/>
    <property type="match status" value="1"/>
</dbReference>
<evidence type="ECO:0000259" key="1">
    <source>
        <dbReference type="Pfam" id="PF03033"/>
    </source>
</evidence>
<organism evidence="2 3">
    <name type="scientific">Mycobacterium parascrofulaceum ATCC BAA-614</name>
    <dbReference type="NCBI Taxonomy" id="525368"/>
    <lineage>
        <taxon>Bacteria</taxon>
        <taxon>Bacillati</taxon>
        <taxon>Actinomycetota</taxon>
        <taxon>Actinomycetes</taxon>
        <taxon>Mycobacteriales</taxon>
        <taxon>Mycobacteriaceae</taxon>
        <taxon>Mycobacterium</taxon>
        <taxon>Mycobacterium simiae complex</taxon>
    </lineage>
</organism>
<evidence type="ECO:0000313" key="3">
    <source>
        <dbReference type="Proteomes" id="UP000003653"/>
    </source>
</evidence>
<dbReference type="PANTHER" id="PTHR48050:SF13">
    <property type="entry name" value="STEROL 3-BETA-GLUCOSYLTRANSFERASE UGT80A2"/>
    <property type="match status" value="1"/>
</dbReference>
<reference evidence="2 3" key="1">
    <citation type="submission" date="2010-04" db="EMBL/GenBank/DDBJ databases">
        <authorList>
            <person name="Muzny D."/>
            <person name="Qin X."/>
            <person name="Deng J."/>
            <person name="Jiang H."/>
            <person name="Liu Y."/>
            <person name="Qu J."/>
            <person name="Song X.-Z."/>
            <person name="Zhang L."/>
            <person name="Thornton R."/>
            <person name="Coyle M."/>
            <person name="Francisco L."/>
            <person name="Jackson L."/>
            <person name="Javaid M."/>
            <person name="Korchina V."/>
            <person name="Kovar C."/>
            <person name="Mata R."/>
            <person name="Mathew T."/>
            <person name="Ngo R."/>
            <person name="Nguyen L."/>
            <person name="Nguyen N."/>
            <person name="Okwuonu G."/>
            <person name="Ongeri F."/>
            <person name="Pham C."/>
            <person name="Simmons D."/>
            <person name="Wilczek-Boney K."/>
            <person name="Hale W."/>
            <person name="Jakkamsetti A."/>
            <person name="Pham P."/>
            <person name="Ruth R."/>
            <person name="San Lucas F."/>
            <person name="Warren J."/>
            <person name="Zhang J."/>
            <person name="Zhao Z."/>
            <person name="Zhou C."/>
            <person name="Zhu D."/>
            <person name="Lee S."/>
            <person name="Bess C."/>
            <person name="Blankenburg K."/>
            <person name="Forbes L."/>
            <person name="Fu Q."/>
            <person name="Gubbala S."/>
            <person name="Hirani K."/>
            <person name="Jayaseelan J.C."/>
            <person name="Lara F."/>
            <person name="Munidasa M."/>
            <person name="Palculict T."/>
            <person name="Patil S."/>
            <person name="Pu L.-L."/>
            <person name="Saada N."/>
            <person name="Tang L."/>
            <person name="Weissenberger G."/>
            <person name="Zhu Y."/>
            <person name="Hemphill L."/>
            <person name="Shang Y."/>
            <person name="Youmans B."/>
            <person name="Ayvaz T."/>
            <person name="Ross M."/>
            <person name="Santibanez J."/>
            <person name="Aqrawi P."/>
            <person name="Gross S."/>
            <person name="Joshi V."/>
            <person name="Fowler G."/>
            <person name="Nazareth L."/>
            <person name="Reid J."/>
            <person name="Worley K."/>
            <person name="Petrosino J."/>
            <person name="Highlander S."/>
            <person name="Gibbs R."/>
        </authorList>
    </citation>
    <scope>NUCLEOTIDE SEQUENCE [LARGE SCALE GENOMIC DNA]</scope>
    <source>
        <strain evidence="2 3">ATCC BAA-614</strain>
    </source>
</reference>
<name>D5PDT1_9MYCO</name>
<dbReference type="GO" id="GO:0016758">
    <property type="term" value="F:hexosyltransferase activity"/>
    <property type="evidence" value="ECO:0007669"/>
    <property type="project" value="InterPro"/>
</dbReference>
<protein>
    <submittedName>
        <fullName evidence="2">Glycosyltransferase family 28 N-terminal domain protein</fullName>
    </submittedName>
</protein>
<evidence type="ECO:0000313" key="2">
    <source>
        <dbReference type="EMBL" id="EFG75796.1"/>
    </source>
</evidence>
<accession>D5PDT1</accession>
<dbReference type="PANTHER" id="PTHR48050">
    <property type="entry name" value="STEROL 3-BETA-GLUCOSYLTRANSFERASE"/>
    <property type="match status" value="1"/>
</dbReference>
<feature type="domain" description="Glycosyltransferase family 28 N-terminal" evidence="1">
    <location>
        <begin position="3"/>
        <end position="52"/>
    </location>
</feature>
<dbReference type="GO" id="GO:1901137">
    <property type="term" value="P:carbohydrate derivative biosynthetic process"/>
    <property type="evidence" value="ECO:0007669"/>
    <property type="project" value="UniProtKB-ARBA"/>
</dbReference>
<dbReference type="InterPro" id="IPR004276">
    <property type="entry name" value="GlycoTrans_28_N"/>
</dbReference>
<gene>
    <name evidence="2" type="ORF">HMPREF0591_4325</name>
</gene>
<proteinExistence type="predicted"/>
<dbReference type="Pfam" id="PF03033">
    <property type="entry name" value="Glyco_transf_28"/>
    <property type="match status" value="1"/>
</dbReference>
<dbReference type="Gene3D" id="3.40.50.2000">
    <property type="entry name" value="Glycogen Phosphorylase B"/>
    <property type="match status" value="1"/>
</dbReference>